<dbReference type="InterPro" id="IPR015943">
    <property type="entry name" value="WD40/YVTN_repeat-like_dom_sf"/>
</dbReference>
<keyword evidence="1" id="KW-0853">WD repeat</keyword>
<dbReference type="InterPro" id="IPR036322">
    <property type="entry name" value="WD40_repeat_dom_sf"/>
</dbReference>
<evidence type="ECO:0000256" key="1">
    <source>
        <dbReference type="PROSITE-ProRule" id="PRU00221"/>
    </source>
</evidence>
<dbReference type="Gene3D" id="2.130.10.10">
    <property type="entry name" value="YVTN repeat-like/Quinoprotein amine dehydrogenase"/>
    <property type="match status" value="2"/>
</dbReference>
<dbReference type="GO" id="GO:0016567">
    <property type="term" value="P:protein ubiquitination"/>
    <property type="evidence" value="ECO:0007669"/>
    <property type="project" value="Ensembl"/>
</dbReference>
<dbReference type="SMART" id="SM00320">
    <property type="entry name" value="WD40"/>
    <property type="match status" value="3"/>
</dbReference>
<dbReference type="Ensembl" id="ENSMLET00000004433.1">
    <property type="protein sequence ID" value="ENSMLEP00000001014.1"/>
    <property type="gene ID" value="ENSMLEG00000003995.1"/>
</dbReference>
<reference evidence="3" key="2">
    <citation type="submission" date="2025-09" db="UniProtKB">
        <authorList>
            <consortium name="Ensembl"/>
        </authorList>
    </citation>
    <scope>IDENTIFICATION</scope>
</reference>
<dbReference type="Gene3D" id="1.20.1280.50">
    <property type="match status" value="1"/>
</dbReference>
<sequence length="457" mass="51636">MDEGGTPLLPDSLVYQIFLSLGPADVLAAGLVCRQWQAVSRDEFLWREQFYRYYQVARDVPRHPAATSWYEEFQRLYDTVPCVEVQTLREHTDQVLHLSFSHSGYQFASCSKDCTVKVESENVNVVKRLFKIQNLNASTIRTVMVADCSRFDSPDLLLEAGDPATSPCRIFDLGGDNEEEVAGPAPAHAKEGLRHFLDRVLEGRAQPQPSERVLETKVAELLAQGHTKPPERSATGARSKYLIFTTGCLTYSPHQIGIKQILPHQMTTAGPVLGEGRGSDAFFDALDHVIDVHGHIIGMGLSPDNRYLYVNSRAWPSGAVVADPMQPPPIAEEIDLLVFDLKTMREVRRALRAHRAYTPNDECFFIFLDVSRDFVASGAEDRHGYIWDRHYNICLAKLRHEDVVNSVAFSPQEQELLLTASDDATIKAWRSPRTVRVFQARRPRPRAFFSWLASQRR</sequence>
<dbReference type="Pfam" id="PF00400">
    <property type="entry name" value="WD40"/>
    <property type="match status" value="2"/>
</dbReference>
<dbReference type="SUPFAM" id="SSF81383">
    <property type="entry name" value="F-box domain"/>
    <property type="match status" value="1"/>
</dbReference>
<dbReference type="STRING" id="9568.ENSMLEP00000001014"/>
<proteinExistence type="predicted"/>
<feature type="repeat" description="WD" evidence="1">
    <location>
        <begin position="397"/>
        <end position="429"/>
    </location>
</feature>
<dbReference type="AlphaFoldDB" id="A0A2K5XCH8"/>
<dbReference type="GO" id="GO:0080008">
    <property type="term" value="C:Cul4-RING E3 ubiquitin ligase complex"/>
    <property type="evidence" value="ECO:0007669"/>
    <property type="project" value="Ensembl"/>
</dbReference>
<dbReference type="GO" id="GO:0019901">
    <property type="term" value="F:protein kinase binding"/>
    <property type="evidence" value="ECO:0007669"/>
    <property type="project" value="Ensembl"/>
</dbReference>
<accession>A0A2K5XCH8</accession>
<dbReference type="PROSITE" id="PS50181">
    <property type="entry name" value="FBOX"/>
    <property type="match status" value="1"/>
</dbReference>
<name>A0A2K5XCH8_MANLE</name>
<feature type="domain" description="F-box" evidence="2">
    <location>
        <begin position="9"/>
        <end position="49"/>
    </location>
</feature>
<dbReference type="OMA" id="NPRDSEM"/>
<dbReference type="GO" id="GO:0007088">
    <property type="term" value="P:regulation of mitotic nuclear division"/>
    <property type="evidence" value="ECO:0007669"/>
    <property type="project" value="Ensembl"/>
</dbReference>
<dbReference type="Proteomes" id="UP000233140">
    <property type="component" value="Unassembled WGS sequence"/>
</dbReference>
<evidence type="ECO:0000313" key="3">
    <source>
        <dbReference type="Ensembl" id="ENSMLEP00000001014.1"/>
    </source>
</evidence>
<evidence type="ECO:0000313" key="4">
    <source>
        <dbReference type="Proteomes" id="UP000233140"/>
    </source>
</evidence>
<organism evidence="3 4">
    <name type="scientific">Mandrillus leucophaeus</name>
    <name type="common">Drill</name>
    <name type="synonym">Papio leucophaeus</name>
    <dbReference type="NCBI Taxonomy" id="9568"/>
    <lineage>
        <taxon>Eukaryota</taxon>
        <taxon>Metazoa</taxon>
        <taxon>Chordata</taxon>
        <taxon>Craniata</taxon>
        <taxon>Vertebrata</taxon>
        <taxon>Euteleostomi</taxon>
        <taxon>Mammalia</taxon>
        <taxon>Eutheria</taxon>
        <taxon>Euarchontoglires</taxon>
        <taxon>Primates</taxon>
        <taxon>Haplorrhini</taxon>
        <taxon>Catarrhini</taxon>
        <taxon>Cercopithecidae</taxon>
        <taxon>Cercopithecinae</taxon>
        <taxon>Mandrillus</taxon>
    </lineage>
</organism>
<dbReference type="PANTHER" id="PTHR20995:SF17">
    <property type="entry name" value="F-BOX_WD REPEAT-CONTAINING PROTEIN 5"/>
    <property type="match status" value="1"/>
</dbReference>
<dbReference type="SUPFAM" id="SSF50978">
    <property type="entry name" value="WD40 repeat-like"/>
    <property type="match status" value="1"/>
</dbReference>
<keyword evidence="4" id="KW-1185">Reference proteome</keyword>
<dbReference type="CDD" id="cd22132">
    <property type="entry name" value="F-box_FBXW5"/>
    <property type="match status" value="1"/>
</dbReference>
<dbReference type="Pfam" id="PF12937">
    <property type="entry name" value="F-box-like"/>
    <property type="match status" value="1"/>
</dbReference>
<dbReference type="FunFam" id="1.20.1280.50:FF:000032">
    <property type="entry name" value="F-box/WD repeat-containing protein 5 isoform X1"/>
    <property type="match status" value="1"/>
</dbReference>
<dbReference type="InterPro" id="IPR001680">
    <property type="entry name" value="WD40_rpt"/>
</dbReference>
<dbReference type="FunFam" id="2.130.10.10:FF:000335">
    <property type="entry name" value="F-box/WD repeat-containing protein 5 isoform X1"/>
    <property type="match status" value="1"/>
</dbReference>
<dbReference type="InterPro" id="IPR036047">
    <property type="entry name" value="F-box-like_dom_sf"/>
</dbReference>
<gene>
    <name evidence="3" type="primary">FBXW5</name>
</gene>
<dbReference type="InterPro" id="IPR001810">
    <property type="entry name" value="F-box_dom"/>
</dbReference>
<protein>
    <submittedName>
        <fullName evidence="3">F-box and WD repeat domain containing 5</fullName>
    </submittedName>
</protein>
<dbReference type="PROSITE" id="PS50294">
    <property type="entry name" value="WD_REPEATS_REGION"/>
    <property type="match status" value="1"/>
</dbReference>
<dbReference type="GeneTree" id="ENSGT00730000111276"/>
<dbReference type="GO" id="GO:0031146">
    <property type="term" value="P:SCF-dependent proteasomal ubiquitin-dependent protein catabolic process"/>
    <property type="evidence" value="ECO:0007669"/>
    <property type="project" value="Ensembl"/>
</dbReference>
<dbReference type="GO" id="GO:0005737">
    <property type="term" value="C:cytoplasm"/>
    <property type="evidence" value="ECO:0007669"/>
    <property type="project" value="Ensembl"/>
</dbReference>
<dbReference type="GO" id="GO:0019005">
    <property type="term" value="C:SCF ubiquitin ligase complex"/>
    <property type="evidence" value="ECO:0007669"/>
    <property type="project" value="Ensembl"/>
</dbReference>
<dbReference type="InterPro" id="IPR042508">
    <property type="entry name" value="FBXW5"/>
</dbReference>
<dbReference type="GO" id="GO:0010824">
    <property type="term" value="P:regulation of centrosome duplication"/>
    <property type="evidence" value="ECO:0007669"/>
    <property type="project" value="Ensembl"/>
</dbReference>
<reference evidence="3" key="1">
    <citation type="submission" date="2025-08" db="UniProtKB">
        <authorList>
            <consortium name="Ensembl"/>
        </authorList>
    </citation>
    <scope>IDENTIFICATION</scope>
</reference>
<dbReference type="PANTHER" id="PTHR20995">
    <property type="entry name" value="F-BOX/WD REPEAT-CONTAINING PROTEIN 5"/>
    <property type="match status" value="1"/>
</dbReference>
<dbReference type="PROSITE" id="PS50082">
    <property type="entry name" value="WD_REPEATS_2"/>
    <property type="match status" value="1"/>
</dbReference>
<evidence type="ECO:0000259" key="2">
    <source>
        <dbReference type="PROSITE" id="PS50181"/>
    </source>
</evidence>
<dbReference type="SMART" id="SM00256">
    <property type="entry name" value="FBOX"/>
    <property type="match status" value="1"/>
</dbReference>